<dbReference type="GO" id="GO:0008380">
    <property type="term" value="P:RNA splicing"/>
    <property type="evidence" value="ECO:0007669"/>
    <property type="project" value="UniProtKB-KW"/>
</dbReference>
<evidence type="ECO:0000256" key="2">
    <source>
        <dbReference type="ARBA" id="ARBA00004642"/>
    </source>
</evidence>
<dbReference type="GO" id="GO:0005681">
    <property type="term" value="C:spliceosomal complex"/>
    <property type="evidence" value="ECO:0007669"/>
    <property type="project" value="UniProtKB-KW"/>
</dbReference>
<dbReference type="PANTHER" id="PTHR32297">
    <property type="entry name" value="SODIUM CHANNEL MODIFIER 1"/>
    <property type="match status" value="1"/>
</dbReference>
<feature type="domain" description="Sodium channel modifier 1 zinc-finger" evidence="12">
    <location>
        <begin position="45"/>
        <end position="70"/>
    </location>
</feature>
<keyword evidence="9" id="KW-0508">mRNA splicing</keyword>
<comment type="subcellular location">
    <subcellularLocation>
        <location evidence="1">Nucleus speckle</location>
    </subcellularLocation>
    <subcellularLocation>
        <location evidence="2">Nucleus</location>
        <location evidence="2">Nucleoplasm</location>
    </subcellularLocation>
</comment>
<accession>V9L1M1</accession>
<dbReference type="RefSeq" id="XP_042201854.1">
    <property type="nucleotide sequence ID" value="XM_042345920.1"/>
</dbReference>
<evidence type="ECO:0000256" key="7">
    <source>
        <dbReference type="ARBA" id="ARBA00022771"/>
    </source>
</evidence>
<proteinExistence type="evidence at transcript level"/>
<dbReference type="GO" id="GO:0034220">
    <property type="term" value="P:monoatomic ion transmembrane transport"/>
    <property type="evidence" value="ECO:0007669"/>
    <property type="project" value="UniProtKB-KW"/>
</dbReference>
<reference evidence="14" key="1">
    <citation type="journal article" date="2014" name="Nature">
        <title>Elephant shark genome provides unique insights into gnathostome evolution.</title>
        <authorList>
            <consortium name="International Elephant Shark Genome Sequencing Consortium"/>
            <person name="Venkatesh B."/>
            <person name="Lee A.P."/>
            <person name="Ravi V."/>
            <person name="Maurya A.K."/>
            <person name="Lian M.M."/>
            <person name="Swann J.B."/>
            <person name="Ohta Y."/>
            <person name="Flajnik M.F."/>
            <person name="Sutoh Y."/>
            <person name="Kasahara M."/>
            <person name="Hoon S."/>
            <person name="Gangu V."/>
            <person name="Roy S.W."/>
            <person name="Irimia M."/>
            <person name="Korzh V."/>
            <person name="Kondrychyn I."/>
            <person name="Lim Z.W."/>
            <person name="Tay B.H."/>
            <person name="Tohari S."/>
            <person name="Kong K.W."/>
            <person name="Ho S."/>
            <person name="Lorente-Galdos B."/>
            <person name="Quilez J."/>
            <person name="Marques-Bonet T."/>
            <person name="Raney B.J."/>
            <person name="Ingham P.W."/>
            <person name="Tay A."/>
            <person name="Hillier L.W."/>
            <person name="Minx P."/>
            <person name="Boehm T."/>
            <person name="Wilson R.K."/>
            <person name="Brenner S."/>
            <person name="Warren W.C."/>
        </authorList>
    </citation>
    <scope>NUCLEOTIDE SEQUENCE</scope>
    <source>
        <tissue evidence="14">Ovary</tissue>
    </source>
</reference>
<evidence type="ECO:0000313" key="14">
    <source>
        <dbReference type="EMBL" id="AFP05570.1"/>
    </source>
</evidence>
<dbReference type="InterPro" id="IPR033570">
    <property type="entry name" value="SCNM1"/>
</dbReference>
<feature type="compositionally biased region" description="Low complexity" evidence="11">
    <location>
        <begin position="176"/>
        <end position="191"/>
    </location>
</feature>
<evidence type="ECO:0000259" key="13">
    <source>
        <dbReference type="Pfam" id="PF15805"/>
    </source>
</evidence>
<dbReference type="OrthoDB" id="1924550at2759"/>
<dbReference type="GO" id="GO:0008270">
    <property type="term" value="F:zinc ion binding"/>
    <property type="evidence" value="ECO:0007669"/>
    <property type="project" value="UniProtKB-KW"/>
</dbReference>
<feature type="compositionally biased region" description="Basic residues" evidence="11">
    <location>
        <begin position="192"/>
        <end position="205"/>
    </location>
</feature>
<keyword evidence="14" id="KW-0406">Ion transport</keyword>
<dbReference type="Pfam" id="PF15803">
    <property type="entry name" value="zf-SCNM1"/>
    <property type="match status" value="1"/>
</dbReference>
<sequence length="352" mass="39693">MSFKREEGRDAAPNRALQKRRVSDLLSSYIPEDEAFLMKNGRYACTVCSYRPVFDTMDMLAVHRSGRKHLTSLQKFYGKKRDVHLEIERRRHQEYLRGQDTGKPEGTELAPLLIQTQRITRHALLTQAPYSSRCRSDRPERSLSELAPSGGETPAGERNTAWLANREPQPQDTGQSPAAPGHTATPAGSGPKRVRGIERKRRRKSSVSEKPSVSDAADEERAKAMERYLQLKSSGWIRDLSGKWVQDASVEFDSDEEMPPLLPHEPGLCAGERTDGEVVAGQGGEERERERHAHRTCHRYEPQPLPHDTYVSQRPFKFVRKLAHFGGTSGQGLGSVHIHAHTAHAHTHTHRQ</sequence>
<evidence type="ECO:0000256" key="10">
    <source>
        <dbReference type="ARBA" id="ARBA00023242"/>
    </source>
</evidence>
<feature type="compositionally biased region" description="Basic and acidic residues" evidence="11">
    <location>
        <begin position="134"/>
        <end position="143"/>
    </location>
</feature>
<organism evidence="14">
    <name type="scientific">Callorhinchus milii</name>
    <name type="common">Ghost shark</name>
    <dbReference type="NCBI Taxonomy" id="7868"/>
    <lineage>
        <taxon>Eukaryota</taxon>
        <taxon>Metazoa</taxon>
        <taxon>Chordata</taxon>
        <taxon>Craniata</taxon>
        <taxon>Vertebrata</taxon>
        <taxon>Chondrichthyes</taxon>
        <taxon>Holocephali</taxon>
        <taxon>Chimaeriformes</taxon>
        <taxon>Callorhinchidae</taxon>
        <taxon>Callorhinchus</taxon>
    </lineage>
</organism>
<keyword evidence="14" id="KW-0813">Transport</keyword>
<evidence type="ECO:0000256" key="5">
    <source>
        <dbReference type="ARBA" id="ARBA00022723"/>
    </source>
</evidence>
<keyword evidence="6" id="KW-0747">Spliceosome</keyword>
<name>V9L1M1_CALMI</name>
<dbReference type="InterPro" id="IPR031625">
    <property type="entry name" value="SCNM1_acidic"/>
</dbReference>
<evidence type="ECO:0000259" key="12">
    <source>
        <dbReference type="Pfam" id="PF15803"/>
    </source>
</evidence>
<dbReference type="KEGG" id="cmk:121851835"/>
<evidence type="ECO:0000256" key="4">
    <source>
        <dbReference type="ARBA" id="ARBA00022664"/>
    </source>
</evidence>
<evidence type="ECO:0000256" key="11">
    <source>
        <dbReference type="SAM" id="MobiDB-lite"/>
    </source>
</evidence>
<dbReference type="GO" id="GO:0016607">
    <property type="term" value="C:nuclear speck"/>
    <property type="evidence" value="ECO:0007669"/>
    <property type="project" value="UniProtKB-SubCell"/>
</dbReference>
<dbReference type="GO" id="GO:0006397">
    <property type="term" value="P:mRNA processing"/>
    <property type="evidence" value="ECO:0007669"/>
    <property type="project" value="UniProtKB-KW"/>
</dbReference>
<feature type="region of interest" description="Disordered" evidence="11">
    <location>
        <begin position="130"/>
        <end position="219"/>
    </location>
</feature>
<keyword evidence="7" id="KW-0863">Zinc-finger</keyword>
<protein>
    <recommendedName>
        <fullName evidence="3">Sodium channel modifier 1</fullName>
    </recommendedName>
</protein>
<dbReference type="InterPro" id="IPR031622">
    <property type="entry name" value="Znf-SCNM1"/>
</dbReference>
<keyword evidence="8" id="KW-0862">Zinc</keyword>
<dbReference type="CTD" id="79005"/>
<evidence type="ECO:0000256" key="9">
    <source>
        <dbReference type="ARBA" id="ARBA00023187"/>
    </source>
</evidence>
<feature type="region of interest" description="Disordered" evidence="11">
    <location>
        <begin position="279"/>
        <end position="308"/>
    </location>
</feature>
<dbReference type="GeneID" id="121851835"/>
<keyword evidence="14" id="KW-0407">Ion channel</keyword>
<dbReference type="EMBL" id="JW873052">
    <property type="protein sequence ID" value="AFP05570.1"/>
    <property type="molecule type" value="mRNA"/>
</dbReference>
<keyword evidence="10" id="KW-0539">Nucleus</keyword>
<evidence type="ECO:0000256" key="3">
    <source>
        <dbReference type="ARBA" id="ARBA00020620"/>
    </source>
</evidence>
<evidence type="ECO:0000256" key="8">
    <source>
        <dbReference type="ARBA" id="ARBA00022833"/>
    </source>
</evidence>
<dbReference type="Pfam" id="PF15805">
    <property type="entry name" value="SCNM1_acidic"/>
    <property type="match status" value="1"/>
</dbReference>
<dbReference type="AlphaFoldDB" id="V9L1M1"/>
<feature type="non-terminal residue" evidence="14">
    <location>
        <position position="352"/>
    </location>
</feature>
<evidence type="ECO:0000256" key="1">
    <source>
        <dbReference type="ARBA" id="ARBA00004324"/>
    </source>
</evidence>
<keyword evidence="5" id="KW-0479">Metal-binding</keyword>
<evidence type="ECO:0000256" key="6">
    <source>
        <dbReference type="ARBA" id="ARBA00022728"/>
    </source>
</evidence>
<feature type="domain" description="Sodium channel modifier 1 acidic C-terminal" evidence="13">
    <location>
        <begin position="220"/>
        <end position="263"/>
    </location>
</feature>
<keyword evidence="4" id="KW-0507">mRNA processing</keyword>
<dbReference type="PANTHER" id="PTHR32297:SF1">
    <property type="entry name" value="SODIUM CHANNEL MODIFIER 1"/>
    <property type="match status" value="1"/>
</dbReference>